<gene>
    <name evidence="2" type="ORF">FIA58_011140</name>
</gene>
<reference evidence="2 3" key="2">
    <citation type="submission" date="2019-05" db="EMBL/GenBank/DDBJ databases">
        <authorList>
            <person name="Lianzixin W."/>
        </authorList>
    </citation>
    <scope>NUCLEOTIDE SEQUENCE [LARGE SCALE GENOMIC DNA]</scope>
    <source>
        <strain evidence="2 3">EC11</strain>
    </source>
</reference>
<accession>A0ABX0ITU9</accession>
<dbReference type="PROSITE" id="PS51257">
    <property type="entry name" value="PROKAR_LIPOPROTEIN"/>
    <property type="match status" value="1"/>
</dbReference>
<dbReference type="Pfam" id="PF14289">
    <property type="entry name" value="DUF4369"/>
    <property type="match status" value="1"/>
</dbReference>
<dbReference type="EMBL" id="VEVQ02000006">
    <property type="protein sequence ID" value="NHN26232.1"/>
    <property type="molecule type" value="Genomic_DNA"/>
</dbReference>
<feature type="domain" description="DUF4369" evidence="1">
    <location>
        <begin position="28"/>
        <end position="126"/>
    </location>
</feature>
<evidence type="ECO:0000259" key="1">
    <source>
        <dbReference type="Pfam" id="PF14289"/>
    </source>
</evidence>
<protein>
    <submittedName>
        <fullName evidence="2">DUF4369 domain-containing protein</fullName>
    </submittedName>
</protein>
<name>A0ABX0ITU9_9FLAO</name>
<comment type="caution">
    <text evidence="2">The sequence shown here is derived from an EMBL/GenBank/DDBJ whole genome shotgun (WGS) entry which is preliminary data.</text>
</comment>
<proteinExistence type="predicted"/>
<reference evidence="2 3" key="3">
    <citation type="submission" date="2020-02" db="EMBL/GenBank/DDBJ databases">
        <title>Flavobacterium profundi sp. nov., isolated from a deep-sea seamount.</title>
        <authorList>
            <person name="Zhang D.-C."/>
        </authorList>
    </citation>
    <scope>NUCLEOTIDE SEQUENCE [LARGE SCALE GENOMIC DNA]</scope>
    <source>
        <strain evidence="2 3">EC11</strain>
    </source>
</reference>
<dbReference type="RefSeq" id="WP_140962556.1">
    <property type="nucleotide sequence ID" value="NZ_VEVQ02000006.1"/>
</dbReference>
<dbReference type="Proteomes" id="UP000817854">
    <property type="component" value="Unassembled WGS sequence"/>
</dbReference>
<reference evidence="3" key="1">
    <citation type="submission" date="2019-05" db="EMBL/GenBank/DDBJ databases">
        <title>Flavobacterium profundi sp. nov., isolated from a deep-sea seamount.</title>
        <authorList>
            <person name="Zhang D.-C."/>
        </authorList>
    </citation>
    <scope>NUCLEOTIDE SEQUENCE [LARGE SCALE GENOMIC DNA]</scope>
    <source>
        <strain evidence="3">EC11</strain>
    </source>
</reference>
<evidence type="ECO:0000313" key="3">
    <source>
        <dbReference type="Proteomes" id="UP000817854"/>
    </source>
</evidence>
<organism evidence="2 3">
    <name type="scientific">Flavobacterium jejuense</name>
    <dbReference type="NCBI Taxonomy" id="1544455"/>
    <lineage>
        <taxon>Bacteria</taxon>
        <taxon>Pseudomonadati</taxon>
        <taxon>Bacteroidota</taxon>
        <taxon>Flavobacteriia</taxon>
        <taxon>Flavobacteriales</taxon>
        <taxon>Flavobacteriaceae</taxon>
        <taxon>Flavobacterium</taxon>
    </lineage>
</organism>
<evidence type="ECO:0000313" key="2">
    <source>
        <dbReference type="EMBL" id="NHN26232.1"/>
    </source>
</evidence>
<sequence length="243" mass="27826">MKKLLLFGVGLFTLIACNETETPEGILHLTGNVKGLSQGKLYIKKIEDTTLIVLDSIIIKGDSHFETTFPLKKPEVLYLFLDRGQTNSMDNNLSFFAEPGEMNIETNLKEFYAAAKITGSKNQDLLAEYNSFKSKFNDENLSLIEKRIKNTSNFNQQTADSIEEAYNRLLKRKYRYAANFATTHGEYEVAPYVALTEISDINLIYLDTIAKHMSRHVEASKYGRLLRKHIYDRKKAEFNSNDK</sequence>
<keyword evidence="3" id="KW-1185">Reference proteome</keyword>
<dbReference type="InterPro" id="IPR025380">
    <property type="entry name" value="DUF4369"/>
</dbReference>